<dbReference type="AlphaFoldDB" id="A0A1E3NES9"/>
<dbReference type="RefSeq" id="XP_019015768.1">
    <property type="nucleotide sequence ID" value="XM_019161863.1"/>
</dbReference>
<dbReference type="Gene3D" id="3.90.550.20">
    <property type="match status" value="1"/>
</dbReference>
<feature type="coiled-coil region" evidence="10">
    <location>
        <begin position="60"/>
        <end position="102"/>
    </location>
</feature>
<keyword evidence="8" id="KW-0333">Golgi apparatus</keyword>
<dbReference type="EMBL" id="KV454006">
    <property type="protein sequence ID" value="ODQ44655.1"/>
    <property type="molecule type" value="Genomic_DNA"/>
</dbReference>
<dbReference type="STRING" id="763406.A0A1E3NES9"/>
<comment type="similarity">
    <text evidence="2">Belongs to the glycosyltransferase 32 family.</text>
</comment>
<proteinExistence type="inferred from homology"/>
<evidence type="ECO:0000256" key="1">
    <source>
        <dbReference type="ARBA" id="ARBA00004323"/>
    </source>
</evidence>
<comment type="subcellular location">
    <subcellularLocation>
        <location evidence="1">Golgi apparatus membrane</location>
        <topology evidence="1">Single-pass type II membrane protein</topology>
    </subcellularLocation>
</comment>
<keyword evidence="3" id="KW-0328">Glycosyltransferase</keyword>
<dbReference type="Proteomes" id="UP000094455">
    <property type="component" value="Unassembled WGS sequence"/>
</dbReference>
<keyword evidence="13" id="KW-1185">Reference proteome</keyword>
<dbReference type="OrthoDB" id="411251at2759"/>
<evidence type="ECO:0000256" key="9">
    <source>
        <dbReference type="ARBA" id="ARBA00023136"/>
    </source>
</evidence>
<organism evidence="12 13">
    <name type="scientific">Pichia membranifaciens NRRL Y-2026</name>
    <dbReference type="NCBI Taxonomy" id="763406"/>
    <lineage>
        <taxon>Eukaryota</taxon>
        <taxon>Fungi</taxon>
        <taxon>Dikarya</taxon>
        <taxon>Ascomycota</taxon>
        <taxon>Saccharomycotina</taxon>
        <taxon>Pichiomycetes</taxon>
        <taxon>Pichiales</taxon>
        <taxon>Pichiaceae</taxon>
        <taxon>Pichia</taxon>
    </lineage>
</organism>
<dbReference type="SUPFAM" id="SSF53448">
    <property type="entry name" value="Nucleotide-diphospho-sugar transferases"/>
    <property type="match status" value="1"/>
</dbReference>
<dbReference type="GeneID" id="30178550"/>
<protein>
    <recommendedName>
        <fullName evidence="14">Alpha-1,6-mannosyltransferase</fullName>
    </recommendedName>
</protein>
<evidence type="ECO:0000313" key="12">
    <source>
        <dbReference type="EMBL" id="ODQ44655.1"/>
    </source>
</evidence>
<evidence type="ECO:0000256" key="5">
    <source>
        <dbReference type="ARBA" id="ARBA00022692"/>
    </source>
</evidence>
<evidence type="ECO:0000256" key="8">
    <source>
        <dbReference type="ARBA" id="ARBA00023034"/>
    </source>
</evidence>
<evidence type="ECO:0000256" key="6">
    <source>
        <dbReference type="ARBA" id="ARBA00022968"/>
    </source>
</evidence>
<evidence type="ECO:0000256" key="2">
    <source>
        <dbReference type="ARBA" id="ARBA00009003"/>
    </source>
</evidence>
<gene>
    <name evidence="12" type="ORF">PICMEDRAFT_18062</name>
</gene>
<feature type="transmembrane region" description="Helical" evidence="11">
    <location>
        <begin position="7"/>
        <end position="25"/>
    </location>
</feature>
<dbReference type="PANTHER" id="PTHR31834">
    <property type="entry name" value="INITIATION-SPECIFIC ALPHA-1,6-MANNOSYLTRANSFERASE"/>
    <property type="match status" value="1"/>
</dbReference>
<evidence type="ECO:0000256" key="3">
    <source>
        <dbReference type="ARBA" id="ARBA00022676"/>
    </source>
</evidence>
<keyword evidence="9 11" id="KW-0472">Membrane</keyword>
<keyword evidence="10" id="KW-0175">Coiled coil</keyword>
<evidence type="ECO:0000313" key="13">
    <source>
        <dbReference type="Proteomes" id="UP000094455"/>
    </source>
</evidence>
<evidence type="ECO:0000256" key="11">
    <source>
        <dbReference type="SAM" id="Phobius"/>
    </source>
</evidence>
<evidence type="ECO:0000256" key="4">
    <source>
        <dbReference type="ARBA" id="ARBA00022679"/>
    </source>
</evidence>
<dbReference type="GO" id="GO:0000009">
    <property type="term" value="F:alpha-1,6-mannosyltransferase activity"/>
    <property type="evidence" value="ECO:0007669"/>
    <property type="project" value="EnsemblFungi"/>
</dbReference>
<dbReference type="Pfam" id="PF04488">
    <property type="entry name" value="Gly_transf_sug"/>
    <property type="match status" value="1"/>
</dbReference>
<dbReference type="FunFam" id="3.90.550.20:FF:000002">
    <property type="entry name" value="Initiation-specific alpha-1,6-mannosyltransferase"/>
    <property type="match status" value="1"/>
</dbReference>
<dbReference type="InterPro" id="IPR029044">
    <property type="entry name" value="Nucleotide-diphossugar_trans"/>
</dbReference>
<keyword evidence="5 11" id="KW-0812">Transmembrane</keyword>
<keyword evidence="4" id="KW-0808">Transferase</keyword>
<dbReference type="PANTHER" id="PTHR31834:SF11">
    <property type="entry name" value="GLYCOSYLTRANSFERASE HOC1-RELATED"/>
    <property type="match status" value="1"/>
</dbReference>
<dbReference type="GO" id="GO:0000136">
    <property type="term" value="C:mannan polymerase complex"/>
    <property type="evidence" value="ECO:0007669"/>
    <property type="project" value="EnsemblFungi"/>
</dbReference>
<sequence length="402" mass="46526">MQMTTKVRQAVIVTLSVLIVIVFFGKLSRTSSRGEVSAEEGAGGKQDASSNLFGLRLNDQMELSQKLDEIAEKLLEQQEKRLSQLEEDKSKLERQLNELKKPSPDLTLREKLAFVYPYDQNQKFPAYIWQTWKYGLNDDKFDKEYKRGEEQWAIKNPGFVHEFFNDDTSNAIIRYLYMGIPEVVRVYNALPHVLLRADFFRYLILFAKGGVYADVDTNPLQPIPNWIPENVDPSELGMIIGIESDPIDKDWRKYYTRRLQFANWVVQAKPGHPILREIIAAITDITLDKMRDGDLHIRNENEDEFLLDVMNWTGDGLFTDVIFRYFNDYVLSGIFSQVTWKDFTKMDVPKLVSDVLVLPVNSFGAGADHDDELPDDAIHGDLSHPLAFVQHFKHRVFRQNNQ</sequence>
<keyword evidence="7 11" id="KW-1133">Transmembrane helix</keyword>
<accession>A0A1E3NES9</accession>
<evidence type="ECO:0008006" key="14">
    <source>
        <dbReference type="Google" id="ProtNLM"/>
    </source>
</evidence>
<reference evidence="12 13" key="1">
    <citation type="journal article" date="2016" name="Proc. Natl. Acad. Sci. U.S.A.">
        <title>Comparative genomics of biotechnologically important yeasts.</title>
        <authorList>
            <person name="Riley R."/>
            <person name="Haridas S."/>
            <person name="Wolfe K.H."/>
            <person name="Lopes M.R."/>
            <person name="Hittinger C.T."/>
            <person name="Goeker M."/>
            <person name="Salamov A.A."/>
            <person name="Wisecaver J.H."/>
            <person name="Long T.M."/>
            <person name="Calvey C.H."/>
            <person name="Aerts A.L."/>
            <person name="Barry K.W."/>
            <person name="Choi C."/>
            <person name="Clum A."/>
            <person name="Coughlan A.Y."/>
            <person name="Deshpande S."/>
            <person name="Douglass A.P."/>
            <person name="Hanson S.J."/>
            <person name="Klenk H.-P."/>
            <person name="LaButti K.M."/>
            <person name="Lapidus A."/>
            <person name="Lindquist E.A."/>
            <person name="Lipzen A.M."/>
            <person name="Meier-Kolthoff J.P."/>
            <person name="Ohm R.A."/>
            <person name="Otillar R.P."/>
            <person name="Pangilinan J.L."/>
            <person name="Peng Y."/>
            <person name="Rokas A."/>
            <person name="Rosa C.A."/>
            <person name="Scheuner C."/>
            <person name="Sibirny A.A."/>
            <person name="Slot J.C."/>
            <person name="Stielow J.B."/>
            <person name="Sun H."/>
            <person name="Kurtzman C.P."/>
            <person name="Blackwell M."/>
            <person name="Grigoriev I.V."/>
            <person name="Jeffries T.W."/>
        </authorList>
    </citation>
    <scope>NUCLEOTIDE SEQUENCE [LARGE SCALE GENOMIC DNA]</scope>
    <source>
        <strain evidence="12 13">NRRL Y-2026</strain>
    </source>
</reference>
<evidence type="ECO:0000256" key="10">
    <source>
        <dbReference type="SAM" id="Coils"/>
    </source>
</evidence>
<dbReference type="GO" id="GO:0006487">
    <property type="term" value="P:protein N-linked glycosylation"/>
    <property type="evidence" value="ECO:0007669"/>
    <property type="project" value="TreeGrafter"/>
</dbReference>
<dbReference type="InterPro" id="IPR007577">
    <property type="entry name" value="GlycoTrfase_DXD_sugar-bd_CS"/>
</dbReference>
<keyword evidence="6" id="KW-0735">Signal-anchor</keyword>
<evidence type="ECO:0000256" key="7">
    <source>
        <dbReference type="ARBA" id="ARBA00022989"/>
    </source>
</evidence>
<name>A0A1E3NES9_9ASCO</name>
<dbReference type="InterPro" id="IPR039367">
    <property type="entry name" value="Och1-like"/>
</dbReference>